<protein>
    <recommendedName>
        <fullName evidence="4">Peptidase C51 domain-containing protein</fullName>
    </recommendedName>
</protein>
<dbReference type="OrthoDB" id="1444591at2"/>
<accession>A0A7L4ZKZ1</accession>
<feature type="signal peptide" evidence="1">
    <location>
        <begin position="1"/>
        <end position="29"/>
    </location>
</feature>
<sequence>MKINKMILGVGTFLVATFLFINCSSDTIAAVESENETTINFEYYRIDLSKSFTDLSDDERFKDLTNEQILAIMDYYSPGEESLTEADCNNCVYHVRSFDNRLMPVNSGCNITYKWTNTGCLGGKKKLINSCTPAVGSAIIMDTGISAGHVAYIESVVLINPNPVQYSIKINEGNRPSGVCRTIWISSTDNNVVGYQNPNIGINCNNAPFSTCSTPYSSCN</sequence>
<keyword evidence="1" id="KW-0732">Signal</keyword>
<dbReference type="KEGG" id="kan:IMCC3317_27720"/>
<name>A0A7L4ZKZ1_9FLAO</name>
<evidence type="ECO:0000256" key="1">
    <source>
        <dbReference type="SAM" id="SignalP"/>
    </source>
</evidence>
<reference evidence="2 3" key="1">
    <citation type="journal article" date="2013" name="Int. J. Syst. Evol. Microbiol.">
        <title>Kordia antarctica sp. nov., isolated from Antarctic seawater.</title>
        <authorList>
            <person name="Baek K."/>
            <person name="Choi A."/>
            <person name="Kang I."/>
            <person name="Lee K."/>
            <person name="Cho J.C."/>
        </authorList>
    </citation>
    <scope>NUCLEOTIDE SEQUENCE [LARGE SCALE GENOMIC DNA]</scope>
    <source>
        <strain evidence="2 3">IMCC3317</strain>
    </source>
</reference>
<proteinExistence type="predicted"/>
<dbReference type="AlphaFoldDB" id="A0A7L4ZKZ1"/>
<dbReference type="EMBL" id="CP019288">
    <property type="protein sequence ID" value="QHI37393.1"/>
    <property type="molecule type" value="Genomic_DNA"/>
</dbReference>
<dbReference type="Proteomes" id="UP000464657">
    <property type="component" value="Chromosome"/>
</dbReference>
<evidence type="ECO:0000313" key="2">
    <source>
        <dbReference type="EMBL" id="QHI37393.1"/>
    </source>
</evidence>
<evidence type="ECO:0008006" key="4">
    <source>
        <dbReference type="Google" id="ProtNLM"/>
    </source>
</evidence>
<keyword evidence="3" id="KW-1185">Reference proteome</keyword>
<dbReference type="RefSeq" id="WP_160130024.1">
    <property type="nucleotide sequence ID" value="NZ_CP019288.1"/>
</dbReference>
<organism evidence="2 3">
    <name type="scientific">Kordia antarctica</name>
    <dbReference type="NCBI Taxonomy" id="1218801"/>
    <lineage>
        <taxon>Bacteria</taxon>
        <taxon>Pseudomonadati</taxon>
        <taxon>Bacteroidota</taxon>
        <taxon>Flavobacteriia</taxon>
        <taxon>Flavobacteriales</taxon>
        <taxon>Flavobacteriaceae</taxon>
        <taxon>Kordia</taxon>
    </lineage>
</organism>
<gene>
    <name evidence="2" type="ORF">IMCC3317_27720</name>
</gene>
<evidence type="ECO:0000313" key="3">
    <source>
        <dbReference type="Proteomes" id="UP000464657"/>
    </source>
</evidence>
<feature type="chain" id="PRO_5029878320" description="Peptidase C51 domain-containing protein" evidence="1">
    <location>
        <begin position="30"/>
        <end position="220"/>
    </location>
</feature>
<dbReference type="Gene3D" id="3.90.1720.10">
    <property type="entry name" value="endopeptidase domain like (from Nostoc punctiforme)"/>
    <property type="match status" value="1"/>
</dbReference>